<feature type="domain" description="Type I restriction modification DNA specificity" evidence="4">
    <location>
        <begin position="3"/>
        <end position="185"/>
    </location>
</feature>
<dbReference type="Pfam" id="PF01420">
    <property type="entry name" value="Methylase_S"/>
    <property type="match status" value="2"/>
</dbReference>
<keyword evidence="5" id="KW-0255">Endonuclease</keyword>
<dbReference type="RefSeq" id="WP_153351616.1">
    <property type="nucleotide sequence ID" value="NZ_JBQEGM010000118.1"/>
</dbReference>
<reference evidence="5 6" key="1">
    <citation type="submission" date="2019-10" db="EMBL/GenBank/DDBJ databases">
        <title>Evaluation of single-gene subtyping targets for Pseudomonas.</title>
        <authorList>
            <person name="Reichler S.J."/>
            <person name="Orsi R.H."/>
            <person name="Wiedmann M."/>
            <person name="Martin N.H."/>
            <person name="Murphy S.I."/>
        </authorList>
    </citation>
    <scope>NUCLEOTIDE SEQUENCE [LARGE SCALE GENOMIC DNA]</scope>
    <source>
        <strain evidence="5 6">FSL R10-2107</strain>
    </source>
</reference>
<organism evidence="5 6">
    <name type="scientific">Pseudomonas helleri</name>
    <dbReference type="NCBI Taxonomy" id="1608996"/>
    <lineage>
        <taxon>Bacteria</taxon>
        <taxon>Pseudomonadati</taxon>
        <taxon>Pseudomonadota</taxon>
        <taxon>Gammaproteobacteria</taxon>
        <taxon>Pseudomonadales</taxon>
        <taxon>Pseudomonadaceae</taxon>
        <taxon>Pseudomonas</taxon>
    </lineage>
</organism>
<keyword evidence="5" id="KW-0540">Nuclease</keyword>
<dbReference type="PANTHER" id="PTHR30408">
    <property type="entry name" value="TYPE-1 RESTRICTION ENZYME ECOKI SPECIFICITY PROTEIN"/>
    <property type="match status" value="1"/>
</dbReference>
<dbReference type="Proteomes" id="UP000470186">
    <property type="component" value="Unassembled WGS sequence"/>
</dbReference>
<dbReference type="GO" id="GO:0004519">
    <property type="term" value="F:endonuclease activity"/>
    <property type="evidence" value="ECO:0007669"/>
    <property type="project" value="UniProtKB-KW"/>
</dbReference>
<keyword evidence="6" id="KW-1185">Reference proteome</keyword>
<proteinExistence type="inferred from homology"/>
<sequence>MSSEWKSISLGECLQRVVDNRGKTPPLADTVTPYGVIEINAIVGTDKSPRFDAIRKYVSQETYDSWFRAGHPASGDVLFSTVGSIAEVVLYSGGNGCIAQNIVGLRPNAEVIYPDYLYYVLINPIIQSQLRTLDISSVQPSIKVPHLLATKIQVPGLSQQKKVAAILTALDDRITLLRETNTTLEAIAQALFKSWFIDFDPVRAKAEGLELAGMDAATAGLFPNSFEESELGLVPSGWKVGKVEDLMELPYGKALKATDRVDGPVPVYGSGGITGCHNESLVNGPSVIVGRKGTVGSLYWEDRPFFPIDTVFYVRTDTPLTYCYYLLQTLGLKDMNTDGAVPGLNRNNAYRLPVVVATTSILESFDEIVSSLRNKMFSNSQHTQTLIQLRDTLLPRLISGQLRLPEAEVMVEEICA</sequence>
<dbReference type="AlphaFoldDB" id="A0A7X2CJI2"/>
<comment type="caution">
    <text evidence="5">The sequence shown here is derived from an EMBL/GenBank/DDBJ whole genome shotgun (WGS) entry which is preliminary data.</text>
</comment>
<dbReference type="SUPFAM" id="SSF116734">
    <property type="entry name" value="DNA methylase specificity domain"/>
    <property type="match status" value="2"/>
</dbReference>
<keyword evidence="3" id="KW-0238">DNA-binding</keyword>
<gene>
    <name evidence="5" type="ORF">GHO30_20600</name>
</gene>
<dbReference type="Gene3D" id="3.90.220.20">
    <property type="entry name" value="DNA methylase specificity domains"/>
    <property type="match status" value="2"/>
</dbReference>
<dbReference type="InterPro" id="IPR044946">
    <property type="entry name" value="Restrct_endonuc_typeI_TRD_sf"/>
</dbReference>
<dbReference type="GO" id="GO:0003677">
    <property type="term" value="F:DNA binding"/>
    <property type="evidence" value="ECO:0007669"/>
    <property type="project" value="UniProtKB-KW"/>
</dbReference>
<dbReference type="GO" id="GO:0009307">
    <property type="term" value="P:DNA restriction-modification system"/>
    <property type="evidence" value="ECO:0007669"/>
    <property type="project" value="UniProtKB-KW"/>
</dbReference>
<comment type="similarity">
    <text evidence="1">Belongs to the type-I restriction system S methylase family.</text>
</comment>
<evidence type="ECO:0000256" key="2">
    <source>
        <dbReference type="ARBA" id="ARBA00022747"/>
    </source>
</evidence>
<dbReference type="InterPro" id="IPR052021">
    <property type="entry name" value="Type-I_RS_S_subunit"/>
</dbReference>
<dbReference type="CDD" id="cd17267">
    <property type="entry name" value="RMtype1_S_EcoAO83I-TRD1-CR1_like"/>
    <property type="match status" value="1"/>
</dbReference>
<dbReference type="EMBL" id="WIVX01000126">
    <property type="protein sequence ID" value="MQU33752.1"/>
    <property type="molecule type" value="Genomic_DNA"/>
</dbReference>
<evidence type="ECO:0000259" key="4">
    <source>
        <dbReference type="Pfam" id="PF01420"/>
    </source>
</evidence>
<keyword evidence="5" id="KW-0378">Hydrolase</keyword>
<keyword evidence="2" id="KW-0680">Restriction system</keyword>
<evidence type="ECO:0000256" key="1">
    <source>
        <dbReference type="ARBA" id="ARBA00010923"/>
    </source>
</evidence>
<protein>
    <submittedName>
        <fullName evidence="5">Restriction endonuclease subunit S</fullName>
    </submittedName>
</protein>
<evidence type="ECO:0000313" key="6">
    <source>
        <dbReference type="Proteomes" id="UP000470186"/>
    </source>
</evidence>
<feature type="domain" description="Type I restriction modification DNA specificity" evidence="4">
    <location>
        <begin position="235"/>
        <end position="337"/>
    </location>
</feature>
<name>A0A7X2CJI2_9PSED</name>
<evidence type="ECO:0000313" key="5">
    <source>
        <dbReference type="EMBL" id="MQU33752.1"/>
    </source>
</evidence>
<evidence type="ECO:0000256" key="3">
    <source>
        <dbReference type="ARBA" id="ARBA00023125"/>
    </source>
</evidence>
<accession>A0A7X2CJI2</accession>
<dbReference type="InterPro" id="IPR000055">
    <property type="entry name" value="Restrct_endonuc_typeI_TRD"/>
</dbReference>
<dbReference type="PANTHER" id="PTHR30408:SF13">
    <property type="entry name" value="TYPE I RESTRICTION ENZYME HINDI SPECIFICITY SUBUNIT"/>
    <property type="match status" value="1"/>
</dbReference>